<evidence type="ECO:0000313" key="3">
    <source>
        <dbReference type="Proteomes" id="UP000694866"/>
    </source>
</evidence>
<dbReference type="AlphaFoldDB" id="A0A9R1STG8"/>
<keyword evidence="1" id="KW-1133">Transmembrane helix</keyword>
<dbReference type="SUPFAM" id="SSF46565">
    <property type="entry name" value="Chaperone J-domain"/>
    <property type="match status" value="1"/>
</dbReference>
<name>A0A9R1STG8_9HYME</name>
<dbReference type="GeneID" id="105262770"/>
<protein>
    <submittedName>
        <fullName evidence="4">DnaJ homolog subfamily C member 4-like</fullName>
    </submittedName>
</protein>
<dbReference type="Pfam" id="PF00226">
    <property type="entry name" value="DnaJ"/>
    <property type="match status" value="1"/>
</dbReference>
<dbReference type="SMART" id="SM00271">
    <property type="entry name" value="DnaJ"/>
    <property type="match status" value="1"/>
</dbReference>
<feature type="transmembrane region" description="Helical" evidence="1">
    <location>
        <begin position="154"/>
        <end position="176"/>
    </location>
</feature>
<evidence type="ECO:0000313" key="4">
    <source>
        <dbReference type="RefSeq" id="XP_011296844.1"/>
    </source>
</evidence>
<dbReference type="InterPro" id="IPR001623">
    <property type="entry name" value="DnaJ_domain"/>
</dbReference>
<dbReference type="RefSeq" id="XP_011296844.1">
    <property type="nucleotide sequence ID" value="XM_011298542.1"/>
</dbReference>
<feature type="domain" description="J" evidence="2">
    <location>
        <begin position="28"/>
        <end position="91"/>
    </location>
</feature>
<organism evidence="3 4">
    <name type="scientific">Fopius arisanus</name>
    <dbReference type="NCBI Taxonomy" id="64838"/>
    <lineage>
        <taxon>Eukaryota</taxon>
        <taxon>Metazoa</taxon>
        <taxon>Ecdysozoa</taxon>
        <taxon>Arthropoda</taxon>
        <taxon>Hexapoda</taxon>
        <taxon>Insecta</taxon>
        <taxon>Pterygota</taxon>
        <taxon>Neoptera</taxon>
        <taxon>Endopterygota</taxon>
        <taxon>Hymenoptera</taxon>
        <taxon>Apocrita</taxon>
        <taxon>Ichneumonoidea</taxon>
        <taxon>Braconidae</taxon>
        <taxon>Opiinae</taxon>
        <taxon>Fopius</taxon>
    </lineage>
</organism>
<keyword evidence="3" id="KW-1185">Reference proteome</keyword>
<dbReference type="PRINTS" id="PR00625">
    <property type="entry name" value="JDOMAIN"/>
</dbReference>
<dbReference type="PANTHER" id="PTHR44825:SF1">
    <property type="entry name" value="DNAJ HOMOLOG SUBFAMILY C MEMBER 4"/>
    <property type="match status" value="1"/>
</dbReference>
<keyword evidence="1" id="KW-0812">Transmembrane</keyword>
<reference evidence="4" key="1">
    <citation type="submission" date="2025-08" db="UniProtKB">
        <authorList>
            <consortium name="RefSeq"/>
        </authorList>
    </citation>
    <scope>IDENTIFICATION</scope>
    <source>
        <strain evidence="4">USDA-PBARC FA_bdor</strain>
        <tissue evidence="4">Whole organism</tissue>
    </source>
</reference>
<sequence>MSQVCRILRVIGYLKQTERHYAAHRVQNYYKTLGIKANASKEDIRAAFLTLSKQVHPDAGNNTGHAEFVRITEAYNVLSKEHTRREYDATLKYARNPIHYSPYHPFDRTIYRNHTSHFEAWRDIRGRTRENWRDDGDPFQDGLRTVEPKGPSKAMIVMICLLTSAIGFSLQILAVVKSPTFNRAKMLEKSKEYSAQLEEIRINQNHHKSLSDSIDAFRKRVNIPEE</sequence>
<dbReference type="CDD" id="cd06257">
    <property type="entry name" value="DnaJ"/>
    <property type="match status" value="1"/>
</dbReference>
<dbReference type="PANTHER" id="PTHR44825">
    <property type="match status" value="1"/>
</dbReference>
<dbReference type="InterPro" id="IPR052763">
    <property type="entry name" value="DnaJ_C4"/>
</dbReference>
<dbReference type="Proteomes" id="UP000694866">
    <property type="component" value="Unplaced"/>
</dbReference>
<dbReference type="PROSITE" id="PS50076">
    <property type="entry name" value="DNAJ_2"/>
    <property type="match status" value="1"/>
</dbReference>
<evidence type="ECO:0000256" key="1">
    <source>
        <dbReference type="SAM" id="Phobius"/>
    </source>
</evidence>
<dbReference type="InterPro" id="IPR036869">
    <property type="entry name" value="J_dom_sf"/>
</dbReference>
<accession>A0A9R1STG8</accession>
<dbReference type="KEGG" id="fas:105262770"/>
<keyword evidence="1" id="KW-0472">Membrane</keyword>
<evidence type="ECO:0000259" key="2">
    <source>
        <dbReference type="PROSITE" id="PS50076"/>
    </source>
</evidence>
<dbReference type="OrthoDB" id="445556at2759"/>
<gene>
    <name evidence="4" type="primary">LOC105262770</name>
</gene>
<dbReference type="Gene3D" id="1.10.287.110">
    <property type="entry name" value="DnaJ domain"/>
    <property type="match status" value="1"/>
</dbReference>
<proteinExistence type="predicted"/>